<dbReference type="PANTHER" id="PTHR46499:SF1">
    <property type="entry name" value="QUEUINE TRNA-RIBOSYLTRANSFERASE"/>
    <property type="match status" value="1"/>
</dbReference>
<evidence type="ECO:0000256" key="6">
    <source>
        <dbReference type="ARBA" id="ARBA00050112"/>
    </source>
</evidence>
<evidence type="ECO:0000256" key="5">
    <source>
        <dbReference type="ARBA" id="ARBA00022833"/>
    </source>
</evidence>
<comment type="function">
    <text evidence="7">Catalyzes the base-exchange of a guanine (G) residue with the queuine precursor 7-aminomethyl-7-deazaguanine (PreQ1) at position 34 (anticodon wobble position) in tRNAs with GU(N) anticodons (tRNA-Asp, -Asn, -His and -Tyr). Catalysis occurs through a double-displacement mechanism. The nucleophile active site attacks the C1' of nucleotide 34 to detach the guanine base from the RNA, forming a covalent enzyme-RNA intermediate. The proton acceptor active site deprotonates the incoming PreQ1, allowing a nucleophilic attack on the C1' of the ribose to form the product. After dissociation, two additional enzymatic reactions on the tRNA convert PreQ1 to queuine (Q), resulting in the hypermodified nucleoside queuosine (7-(((4,5-cis-dihydroxy-2-cyclopenten-1-yl)amino)methyl)-7-deazaguanosine).</text>
</comment>
<feature type="binding site" evidence="7">
    <location>
        <position position="342"/>
    </location>
    <ligand>
        <name>Zn(2+)</name>
        <dbReference type="ChEBI" id="CHEBI:29105"/>
    </ligand>
</feature>
<dbReference type="Gene3D" id="3.20.20.105">
    <property type="entry name" value="Queuine tRNA-ribosyltransferase-like"/>
    <property type="match status" value="1"/>
</dbReference>
<comment type="cofactor">
    <cofactor evidence="7">
        <name>Zn(2+)</name>
        <dbReference type="ChEBI" id="CHEBI:29105"/>
    </cofactor>
    <text evidence="7">Binds 1 zinc ion per subunit.</text>
</comment>
<feature type="active site" description="Nucleophile" evidence="7">
    <location>
        <position position="273"/>
    </location>
</feature>
<evidence type="ECO:0000256" key="7">
    <source>
        <dbReference type="HAMAP-Rule" id="MF_00168"/>
    </source>
</evidence>
<dbReference type="InterPro" id="IPR050076">
    <property type="entry name" value="ArchSynthase1/Queuine_TRR"/>
</dbReference>
<evidence type="ECO:0000259" key="8">
    <source>
        <dbReference type="Pfam" id="PF01702"/>
    </source>
</evidence>
<evidence type="ECO:0000313" key="9">
    <source>
        <dbReference type="EMBL" id="SDL40407.1"/>
    </source>
</evidence>
<keyword evidence="7" id="KW-0479">Metal-binding</keyword>
<organism evidence="9 10">
    <name type="scientific">Halarsenatibacter silvermanii</name>
    <dbReference type="NCBI Taxonomy" id="321763"/>
    <lineage>
        <taxon>Bacteria</taxon>
        <taxon>Bacillati</taxon>
        <taxon>Bacillota</taxon>
        <taxon>Clostridia</taxon>
        <taxon>Halanaerobiales</taxon>
        <taxon>Halarsenatibacteraceae</taxon>
        <taxon>Halarsenatibacter</taxon>
    </lineage>
</organism>
<comment type="catalytic activity">
    <reaction evidence="6 7">
        <text>7-aminomethyl-7-carbaguanine + guanosine(34) in tRNA = 7-aminomethyl-7-carbaguanosine(34) in tRNA + guanine</text>
        <dbReference type="Rhea" id="RHEA:24104"/>
        <dbReference type="Rhea" id="RHEA-COMP:10341"/>
        <dbReference type="Rhea" id="RHEA-COMP:10342"/>
        <dbReference type="ChEBI" id="CHEBI:16235"/>
        <dbReference type="ChEBI" id="CHEBI:58703"/>
        <dbReference type="ChEBI" id="CHEBI:74269"/>
        <dbReference type="ChEBI" id="CHEBI:82833"/>
        <dbReference type="EC" id="2.4.2.29"/>
    </reaction>
</comment>
<name>A0A1G9JS94_9FIRM</name>
<feature type="binding site" evidence="7">
    <location>
        <position position="316"/>
    </location>
    <ligand>
        <name>Zn(2+)</name>
        <dbReference type="ChEBI" id="CHEBI:29105"/>
    </ligand>
</feature>
<feature type="binding site" evidence="7">
    <location>
        <position position="313"/>
    </location>
    <ligand>
        <name>Zn(2+)</name>
        <dbReference type="ChEBI" id="CHEBI:29105"/>
    </ligand>
</feature>
<dbReference type="InterPro" id="IPR036511">
    <property type="entry name" value="TGT-like_sf"/>
</dbReference>
<dbReference type="HAMAP" id="MF_00168">
    <property type="entry name" value="Q_tRNA_Tgt"/>
    <property type="match status" value="1"/>
</dbReference>
<feature type="binding site" evidence="7">
    <location>
        <position position="311"/>
    </location>
    <ligand>
        <name>Zn(2+)</name>
        <dbReference type="ChEBI" id="CHEBI:29105"/>
    </ligand>
</feature>
<feature type="binding site" evidence="7">
    <location>
        <begin position="98"/>
        <end position="102"/>
    </location>
    <ligand>
        <name>substrate</name>
    </ligand>
</feature>
<keyword evidence="3 7" id="KW-0819">tRNA processing</keyword>
<reference evidence="9 10" key="1">
    <citation type="submission" date="2016-10" db="EMBL/GenBank/DDBJ databases">
        <authorList>
            <person name="de Groot N.N."/>
        </authorList>
    </citation>
    <scope>NUCLEOTIDE SEQUENCE [LARGE SCALE GENOMIC DNA]</scope>
    <source>
        <strain evidence="9 10">SLAS-1</strain>
    </source>
</reference>
<dbReference type="InterPro" id="IPR004803">
    <property type="entry name" value="TGT"/>
</dbReference>
<gene>
    <name evidence="7" type="primary">tgt</name>
    <name evidence="9" type="ORF">SAMN04488692_10476</name>
</gene>
<dbReference type="SUPFAM" id="SSF51713">
    <property type="entry name" value="tRNA-guanine transglycosylase"/>
    <property type="match status" value="1"/>
</dbReference>
<dbReference type="Pfam" id="PF01702">
    <property type="entry name" value="TGT"/>
    <property type="match status" value="1"/>
</dbReference>
<evidence type="ECO:0000256" key="2">
    <source>
        <dbReference type="ARBA" id="ARBA00022679"/>
    </source>
</evidence>
<dbReference type="UniPathway" id="UPA00392"/>
<feature type="active site" description="Proton acceptor" evidence="7">
    <location>
        <position position="98"/>
    </location>
</feature>
<feature type="domain" description="tRNA-guanine(15) transglycosylase-like" evidence="8">
    <location>
        <begin position="21"/>
        <end position="374"/>
    </location>
</feature>
<evidence type="ECO:0000313" key="10">
    <source>
        <dbReference type="Proteomes" id="UP000199476"/>
    </source>
</evidence>
<feature type="region of interest" description="RNA binding" evidence="7">
    <location>
        <begin position="254"/>
        <end position="260"/>
    </location>
</feature>
<dbReference type="GO" id="GO:0008616">
    <property type="term" value="P:tRNA queuosine(34) biosynthetic process"/>
    <property type="evidence" value="ECO:0007669"/>
    <property type="project" value="UniProtKB-UniRule"/>
</dbReference>
<dbReference type="AlphaFoldDB" id="A0A1G9JS94"/>
<comment type="pathway">
    <text evidence="7">tRNA modification; tRNA-queuosine biosynthesis.</text>
</comment>
<protein>
    <recommendedName>
        <fullName evidence="7">Queuine tRNA-ribosyltransferase</fullName>
        <ecNumber evidence="7">2.4.2.29</ecNumber>
    </recommendedName>
    <alternativeName>
        <fullName evidence="7">Guanine insertion enzyme</fullName>
    </alternativeName>
    <alternativeName>
        <fullName evidence="7">tRNA-guanine transglycosylase</fullName>
    </alternativeName>
</protein>
<accession>A0A1G9JS94</accession>
<dbReference type="EMBL" id="FNGO01000004">
    <property type="protein sequence ID" value="SDL40407.1"/>
    <property type="molecule type" value="Genomic_DNA"/>
</dbReference>
<sequence length="377" mass="42874">MGFIEMTINFSVESRSSDSPARTGTLELENGMFETPIFMPVGTRATVKSLSPEELKKCGTGILLANTYHLYLRPGADVVAEAGGLHEFMNWSRPILTDSGGFQVFSLSDMNEVTEDGVQFQSHLDGSKHFITPEKSVEIQKKLGADIIMAFDECVSYPADREYVEKSLNRTLRWAERSLKAAEDLQDHQHIFGIVQGGTYPDLRKKSARRTRKLDFPGYAIGGLSVGEENKLMYQMLDVTVPELPSKKPRYLMGVGTPRDLIEGVKRGVDMFDCVLPTRLARHGSLYTSRGRINITNAAFKKDFNPPDKDCSCYVCRNYSSAYLRHLIKRNELYGLRLASYHNLYFFLDLMRKLRYNIRRDTLDDFVESFYSGWAEE</sequence>
<dbReference type="FunFam" id="3.20.20.105:FF:000001">
    <property type="entry name" value="Queuine tRNA-ribosyltransferase"/>
    <property type="match status" value="1"/>
</dbReference>
<dbReference type="Proteomes" id="UP000199476">
    <property type="component" value="Unassembled WGS sequence"/>
</dbReference>
<comment type="similarity">
    <text evidence="7">Belongs to the queuine tRNA-ribosyltransferase family.</text>
</comment>
<dbReference type="EC" id="2.4.2.29" evidence="7"/>
<proteinExistence type="inferred from homology"/>
<dbReference type="GO" id="GO:0046872">
    <property type="term" value="F:metal ion binding"/>
    <property type="evidence" value="ECO:0007669"/>
    <property type="project" value="UniProtKB-KW"/>
</dbReference>
<dbReference type="NCBIfam" id="TIGR00449">
    <property type="entry name" value="tgt_general"/>
    <property type="match status" value="1"/>
</dbReference>
<evidence type="ECO:0000256" key="1">
    <source>
        <dbReference type="ARBA" id="ARBA00022676"/>
    </source>
</evidence>
<keyword evidence="5 7" id="KW-0862">Zinc</keyword>
<dbReference type="GO" id="GO:0005829">
    <property type="term" value="C:cytosol"/>
    <property type="evidence" value="ECO:0007669"/>
    <property type="project" value="TreeGrafter"/>
</dbReference>
<feature type="binding site" evidence="7">
    <location>
        <position position="223"/>
    </location>
    <ligand>
        <name>substrate</name>
    </ligand>
</feature>
<keyword evidence="4 7" id="KW-0671">Queuosine biosynthesis</keyword>
<dbReference type="GO" id="GO:0008479">
    <property type="term" value="F:tRNA-guanosine(34) queuine transglycosylase activity"/>
    <property type="evidence" value="ECO:0007669"/>
    <property type="project" value="UniProtKB-UniRule"/>
</dbReference>
<dbReference type="PANTHER" id="PTHR46499">
    <property type="entry name" value="QUEUINE TRNA-RIBOSYLTRANSFERASE"/>
    <property type="match status" value="1"/>
</dbReference>
<evidence type="ECO:0000256" key="3">
    <source>
        <dbReference type="ARBA" id="ARBA00022694"/>
    </source>
</evidence>
<comment type="subunit">
    <text evidence="7">Homodimer. Within each dimer, one monomer is responsible for RNA recognition and catalysis, while the other monomer binds to the replacement base PreQ1.</text>
</comment>
<feature type="binding site" evidence="7">
    <location>
        <position position="152"/>
    </location>
    <ligand>
        <name>substrate</name>
    </ligand>
</feature>
<keyword evidence="2 7" id="KW-0808">Transferase</keyword>
<keyword evidence="10" id="KW-1185">Reference proteome</keyword>
<feature type="region of interest" description="RNA binding; important for wobble base 34 recognition" evidence="7">
    <location>
        <begin position="278"/>
        <end position="282"/>
    </location>
</feature>
<dbReference type="InterPro" id="IPR002616">
    <property type="entry name" value="tRNA_ribo_trans-like"/>
</dbReference>
<dbReference type="STRING" id="321763.SAMN04488692_10476"/>
<keyword evidence="1 7" id="KW-0328">Glycosyltransferase</keyword>
<evidence type="ECO:0000256" key="4">
    <source>
        <dbReference type="ARBA" id="ARBA00022785"/>
    </source>
</evidence>
<feature type="binding site" evidence="7">
    <location>
        <position position="196"/>
    </location>
    <ligand>
        <name>substrate</name>
    </ligand>
</feature>
<dbReference type="NCBIfam" id="TIGR00430">
    <property type="entry name" value="Q_tRNA_tgt"/>
    <property type="match status" value="1"/>
</dbReference>